<dbReference type="RefSeq" id="WP_132169515.1">
    <property type="nucleotide sequence ID" value="NZ_SMKX01000055.1"/>
</dbReference>
<name>A0A4R4ZI78_9ACTN</name>
<proteinExistence type="predicted"/>
<comment type="caution">
    <text evidence="1">The sequence shown here is derived from an EMBL/GenBank/DDBJ whole genome shotgun (WGS) entry which is preliminary data.</text>
</comment>
<evidence type="ECO:0008006" key="3">
    <source>
        <dbReference type="Google" id="ProtNLM"/>
    </source>
</evidence>
<dbReference type="InterPro" id="IPR027417">
    <property type="entry name" value="P-loop_NTPase"/>
</dbReference>
<sequence>MGLFVMAAAKGSPGVTTSAVALAGSWPGDPILADLDPAGGDIALRYRDQAGVPLDPERGLLSLGAAVRRGSTEVQLGDHVQMLAGGLEVVVGVTSPSQVQGLGPAWQHLARMFRSVPGRDVIADCGRLMPGSATVPVLQNADALLLVARPTVEGLSHLRERIRGFSEVLQLGTYDAIPVGVALIASYRDTHVVSEVQGILDRARLSATVLGILAEDTKAAEAVRTGDGRKARTSLLLRSAADLAERLRALARQNAKAAEGWGAA</sequence>
<keyword evidence="2" id="KW-1185">Reference proteome</keyword>
<organism evidence="1 2">
    <name type="scientific">Kribbella antibiotica</name>
    <dbReference type="NCBI Taxonomy" id="190195"/>
    <lineage>
        <taxon>Bacteria</taxon>
        <taxon>Bacillati</taxon>
        <taxon>Actinomycetota</taxon>
        <taxon>Actinomycetes</taxon>
        <taxon>Propionibacteriales</taxon>
        <taxon>Kribbellaceae</taxon>
        <taxon>Kribbella</taxon>
    </lineage>
</organism>
<dbReference type="SUPFAM" id="SSF52540">
    <property type="entry name" value="P-loop containing nucleoside triphosphate hydrolases"/>
    <property type="match status" value="1"/>
</dbReference>
<protein>
    <recommendedName>
        <fullName evidence="3">ParA family protein</fullName>
    </recommendedName>
</protein>
<dbReference type="EMBL" id="SMKX01000055">
    <property type="protein sequence ID" value="TDD58293.1"/>
    <property type="molecule type" value="Genomic_DNA"/>
</dbReference>
<accession>A0A4R4ZI78</accession>
<reference evidence="1 2" key="1">
    <citation type="submission" date="2019-03" db="EMBL/GenBank/DDBJ databases">
        <title>Draft genome sequences of novel Actinobacteria.</title>
        <authorList>
            <person name="Sahin N."/>
            <person name="Ay H."/>
            <person name="Saygin H."/>
        </authorList>
    </citation>
    <scope>NUCLEOTIDE SEQUENCE [LARGE SCALE GENOMIC DNA]</scope>
    <source>
        <strain evidence="1 2">JCM 13523</strain>
    </source>
</reference>
<gene>
    <name evidence="1" type="ORF">E1263_19965</name>
</gene>
<evidence type="ECO:0000313" key="1">
    <source>
        <dbReference type="EMBL" id="TDD58293.1"/>
    </source>
</evidence>
<dbReference type="Proteomes" id="UP000295124">
    <property type="component" value="Unassembled WGS sequence"/>
</dbReference>
<dbReference type="OrthoDB" id="5243870at2"/>
<dbReference type="AlphaFoldDB" id="A0A4R4ZI78"/>
<evidence type="ECO:0000313" key="2">
    <source>
        <dbReference type="Proteomes" id="UP000295124"/>
    </source>
</evidence>
<dbReference type="Gene3D" id="3.40.50.300">
    <property type="entry name" value="P-loop containing nucleotide triphosphate hydrolases"/>
    <property type="match status" value="1"/>
</dbReference>